<proteinExistence type="predicted"/>
<dbReference type="Proteomes" id="UP000033647">
    <property type="component" value="Unassembled WGS sequence"/>
</dbReference>
<evidence type="ECO:0000256" key="1">
    <source>
        <dbReference type="SAM" id="MobiDB-lite"/>
    </source>
</evidence>
<dbReference type="PANTHER" id="PTHR42899">
    <property type="entry name" value="SPERMATOGENESIS-ASSOCIATED PROTEIN 20"/>
    <property type="match status" value="1"/>
</dbReference>
<feature type="domain" description="Spermatogenesis-associated protein 20-like TRX" evidence="3">
    <location>
        <begin position="131"/>
        <end position="297"/>
    </location>
</feature>
<dbReference type="InterPro" id="IPR004879">
    <property type="entry name" value="Ssp411-like_TRX"/>
</dbReference>
<evidence type="ECO:0000259" key="3">
    <source>
        <dbReference type="Pfam" id="PF03190"/>
    </source>
</evidence>
<keyword evidence="5" id="KW-1185">Reference proteome</keyword>
<dbReference type="InterPro" id="IPR024705">
    <property type="entry name" value="Ssp411"/>
</dbReference>
<dbReference type="SUPFAM" id="SSF52833">
    <property type="entry name" value="Thioredoxin-like"/>
    <property type="match status" value="1"/>
</dbReference>
<dbReference type="OrthoDB" id="1923667at2759"/>
<feature type="chain" id="PRO_5002468788" evidence="2">
    <location>
        <begin position="33"/>
        <end position="861"/>
    </location>
</feature>
<dbReference type="GO" id="GO:0003824">
    <property type="term" value="F:catalytic activity"/>
    <property type="evidence" value="ECO:0007669"/>
    <property type="project" value="UniProtKB-ARBA"/>
</dbReference>
<dbReference type="InterPro" id="IPR008928">
    <property type="entry name" value="6-hairpin_glycosidase_sf"/>
</dbReference>
<comment type="caution">
    <text evidence="4">The sequence shown here is derived from an EMBL/GenBank/DDBJ whole genome shotgun (WGS) entry which is preliminary data.</text>
</comment>
<gene>
    <name evidence="4" type="ORF">TI39_contig342g00042</name>
</gene>
<dbReference type="Gene3D" id="1.50.10.10">
    <property type="match status" value="1"/>
</dbReference>
<reference evidence="4 5" key="1">
    <citation type="submission" date="2015-03" db="EMBL/GenBank/DDBJ databases">
        <title>RNA-seq based gene annotation and comparative genomics of four Zymoseptoria species reveal species-specific pathogenicity related genes and transposable element activity.</title>
        <authorList>
            <person name="Grandaubert J."/>
            <person name="Bhattacharyya A."/>
            <person name="Stukenbrock E.H."/>
        </authorList>
    </citation>
    <scope>NUCLEOTIDE SEQUENCE [LARGE SCALE GENOMIC DNA]</scope>
    <source>
        <strain evidence="4 5">Zb18110</strain>
    </source>
</reference>
<feature type="region of interest" description="Disordered" evidence="1">
    <location>
        <begin position="34"/>
        <end position="91"/>
    </location>
</feature>
<dbReference type="GO" id="GO:0005975">
    <property type="term" value="P:carbohydrate metabolic process"/>
    <property type="evidence" value="ECO:0007669"/>
    <property type="project" value="InterPro"/>
</dbReference>
<dbReference type="InterPro" id="IPR012341">
    <property type="entry name" value="6hp_glycosidase-like_sf"/>
</dbReference>
<dbReference type="PANTHER" id="PTHR42899:SF1">
    <property type="entry name" value="SPERMATOGENESIS-ASSOCIATED PROTEIN 20"/>
    <property type="match status" value="1"/>
</dbReference>
<keyword evidence="2" id="KW-0732">Signal</keyword>
<dbReference type="AlphaFoldDB" id="A0A0F4GV93"/>
<organism evidence="4 5">
    <name type="scientific">Zymoseptoria brevis</name>
    <dbReference type="NCBI Taxonomy" id="1047168"/>
    <lineage>
        <taxon>Eukaryota</taxon>
        <taxon>Fungi</taxon>
        <taxon>Dikarya</taxon>
        <taxon>Ascomycota</taxon>
        <taxon>Pezizomycotina</taxon>
        <taxon>Dothideomycetes</taxon>
        <taxon>Dothideomycetidae</taxon>
        <taxon>Mycosphaerellales</taxon>
        <taxon>Mycosphaerellaceae</taxon>
        <taxon>Zymoseptoria</taxon>
    </lineage>
</organism>
<dbReference type="InterPro" id="IPR036249">
    <property type="entry name" value="Thioredoxin-like_sf"/>
</dbReference>
<evidence type="ECO:0000313" key="5">
    <source>
        <dbReference type="Proteomes" id="UP000033647"/>
    </source>
</evidence>
<dbReference type="STRING" id="1047168.A0A0F4GV93"/>
<dbReference type="Pfam" id="PF03190">
    <property type="entry name" value="Thioredox_DsbH"/>
    <property type="match status" value="1"/>
</dbReference>
<evidence type="ECO:0000313" key="4">
    <source>
        <dbReference type="EMBL" id="KJY00126.1"/>
    </source>
</evidence>
<dbReference type="CDD" id="cd02955">
    <property type="entry name" value="SSP411"/>
    <property type="match status" value="1"/>
</dbReference>
<evidence type="ECO:0000256" key="2">
    <source>
        <dbReference type="SAM" id="SignalP"/>
    </source>
</evidence>
<dbReference type="SUPFAM" id="SSF48208">
    <property type="entry name" value="Six-hairpin glycosidases"/>
    <property type="match status" value="1"/>
</dbReference>
<dbReference type="EMBL" id="LAFY01000334">
    <property type="protein sequence ID" value="KJY00126.1"/>
    <property type="molecule type" value="Genomic_DNA"/>
</dbReference>
<feature type="compositionally biased region" description="Basic residues" evidence="1">
    <location>
        <begin position="82"/>
        <end position="91"/>
    </location>
</feature>
<sequence>MQGTSLPLTVWTSGRRFLSALTLLKILPAASSLSIPTSSPSSPPQLQQHSLTSSPFHSPNTPLTSSKPSTKTNNPTSSIHGTKSHVKEKHLRKSFSLSSAPRFLRQTLCTRTYSSTMSSPPAFGHAVSLNNRCGESKSPYVRSHMDNPTAWQLWSPETLELARKTNRLLFVSIGYSACHWCHVMEHESFSDSRIAQLLNEHFIPIKIDREERPDIDRQYMDFLQATSGGGGWPLNVFVTPDLEPIFGGTYWPGPNSERAKTGAAGTSFEDVLRKVSTAWKEQEQKCRANAKDITRQLREYAQEGMLGGRDGKQTDENDGLELDLLDDAYEHYKGRYDAKCGGFGGAPKFPTPVHIKPLLRVASYPHVVREIVGEEECREARRMAVHTLESMAKGGIKDQVGHGFARYSVTRDWSLPHFEKMLYDNAQLLPVYLDAWILTKSPLLLDTVNDIATYLTSPPMVSELGGIFSAEDADSLPTPQDKHKREGAFYVWTMDEFKSILSEEEVDVCAKYWGVKAQGNVDRRFDLQGELVGQNTLCVQYEIPELAQELSKSEEQITQTIQSGRSKLLAHREKNRPRPALDDKIVTSWNGLAIGGLARTSSALRYISPEHAAAYLAAALKATNCIKTHLFDPSTNTLKRVYREGPGETPGFADDYALLISGLLDLYEATWDSNWLQWADTLQQTQTKLFWDEEKYGFFSTAASQPDILIRVKDAMDNAEPSVNGVAAYNLFRLGSLLNDEGYEKMARRIVACFEVEMGQHPGLFSGMLSSVVAAKMGVKGLMVVGEGELVDEVLRKMRENVWPMSTALRVGGKGVEDGWLRERNGLLKDLDGTREMVQLCEGGMCRILERGDVEGLFRGD</sequence>
<dbReference type="Gene3D" id="3.40.30.10">
    <property type="entry name" value="Glutaredoxin"/>
    <property type="match status" value="1"/>
</dbReference>
<name>A0A0F4GV93_9PEZI</name>
<feature type="signal peptide" evidence="2">
    <location>
        <begin position="1"/>
        <end position="32"/>
    </location>
</feature>
<accession>A0A0F4GV93</accession>
<protein>
    <submittedName>
        <fullName evidence="4">DUF255 domain-containing protein</fullName>
    </submittedName>
</protein>
<feature type="compositionally biased region" description="Low complexity" evidence="1">
    <location>
        <begin position="34"/>
        <end position="78"/>
    </location>
</feature>